<dbReference type="PANTHER" id="PTHR24960:SF79">
    <property type="entry name" value="PHOTOSYSTEM I IRON-SULFUR CENTER"/>
    <property type="match status" value="1"/>
</dbReference>
<evidence type="ECO:0000256" key="1">
    <source>
        <dbReference type="ARBA" id="ARBA00022485"/>
    </source>
</evidence>
<keyword evidence="5 6" id="KW-0411">Iron-sulfur</keyword>
<evidence type="ECO:0000313" key="9">
    <source>
        <dbReference type="Proteomes" id="UP001266357"/>
    </source>
</evidence>
<dbReference type="HAMAP" id="MF_02201">
    <property type="entry name" value="NapF"/>
    <property type="match status" value="1"/>
</dbReference>
<feature type="binding site" evidence="6">
    <location>
        <position position="150"/>
    </location>
    <ligand>
        <name>[4Fe-4S] cluster</name>
        <dbReference type="ChEBI" id="CHEBI:49883"/>
        <label>3</label>
    </ligand>
</feature>
<comment type="subunit">
    <text evidence="6">Interacts with the cytoplasmic NapA precursor.</text>
</comment>
<keyword evidence="2 6" id="KW-0479">Metal-binding</keyword>
<dbReference type="CDD" id="cd10564">
    <property type="entry name" value="NapF_like"/>
    <property type="match status" value="1"/>
</dbReference>
<feature type="binding site" evidence="6">
    <location>
        <position position="50"/>
    </location>
    <ligand>
        <name>[4Fe-4S] cluster</name>
        <dbReference type="ChEBI" id="CHEBI:49883"/>
        <label>1</label>
    </ligand>
</feature>
<comment type="similarity">
    <text evidence="6">Belongs to the NapF family.</text>
</comment>
<dbReference type="Pfam" id="PF12838">
    <property type="entry name" value="Fer4_7"/>
    <property type="match status" value="2"/>
</dbReference>
<dbReference type="InterPro" id="IPR050157">
    <property type="entry name" value="PSI_iron-sulfur_center"/>
</dbReference>
<evidence type="ECO:0000256" key="3">
    <source>
        <dbReference type="ARBA" id="ARBA00022737"/>
    </source>
</evidence>
<name>A0ABU3A360_9GAMM</name>
<evidence type="ECO:0000256" key="2">
    <source>
        <dbReference type="ARBA" id="ARBA00022723"/>
    </source>
</evidence>
<feature type="domain" description="4Fe-4S ferredoxin-type" evidence="7">
    <location>
        <begin position="141"/>
        <end position="170"/>
    </location>
</feature>
<dbReference type="Proteomes" id="UP001266357">
    <property type="component" value="Unassembled WGS sequence"/>
</dbReference>
<keyword evidence="9" id="KW-1185">Reference proteome</keyword>
<feature type="binding site" evidence="6">
    <location>
        <position position="160"/>
    </location>
    <ligand>
        <name>[4Fe-4S] cluster</name>
        <dbReference type="ChEBI" id="CHEBI:49883"/>
        <label>3</label>
    </ligand>
</feature>
<dbReference type="PROSITE" id="PS51379">
    <property type="entry name" value="4FE4S_FER_2"/>
    <property type="match status" value="2"/>
</dbReference>
<reference evidence="8 9" key="1">
    <citation type="submission" date="2023-09" db="EMBL/GenBank/DDBJ databases">
        <authorList>
            <person name="Rey-Velasco X."/>
        </authorList>
    </citation>
    <scope>NUCLEOTIDE SEQUENCE [LARGE SCALE GENOMIC DNA]</scope>
    <source>
        <strain evidence="8 9">W431</strain>
    </source>
</reference>
<comment type="function">
    <text evidence="6">Could be involved in the maturation of NapA, the catalytic subunit of the periplasmic nitrate reductase, before its export into the periplasm.</text>
</comment>
<dbReference type="InterPro" id="IPR017900">
    <property type="entry name" value="4Fe4S_Fe_S_CS"/>
</dbReference>
<feature type="binding site" evidence="6">
    <location>
        <position position="72"/>
    </location>
    <ligand>
        <name>[4Fe-4S] cluster</name>
        <dbReference type="ChEBI" id="CHEBI:49883"/>
        <label>2</label>
    </ligand>
</feature>
<feature type="binding site" evidence="6">
    <location>
        <position position="40"/>
    </location>
    <ligand>
        <name>[4Fe-4S] cluster</name>
        <dbReference type="ChEBI" id="CHEBI:49883"/>
        <label>1</label>
    </ligand>
</feature>
<sequence length="178" mass="20032">MTQPLENPSRRRLFRGKVTKQPSLPRLPWIINENTFTELCNQCDDCILVCESNLIKKDELGFPFVDFSTDECTFCGKCQEVCQKPLFLDKNTIESNQTQPWPGTITINQKCLAQNQIMCQSCQDVCEPRAISFSYKTSSIAEPTINLADCNQCGACISTCPQQAITLDLANNIEVVHD</sequence>
<keyword evidence="1 6" id="KW-0004">4Fe-4S</keyword>
<proteinExistence type="inferred from homology"/>
<dbReference type="EMBL" id="JAVRIF010000008">
    <property type="protein sequence ID" value="MDT0604612.1"/>
    <property type="molecule type" value="Genomic_DNA"/>
</dbReference>
<dbReference type="Gene3D" id="3.30.70.20">
    <property type="match status" value="2"/>
</dbReference>
<feature type="binding site" evidence="6">
    <location>
        <position position="43"/>
    </location>
    <ligand>
        <name>[4Fe-4S] cluster</name>
        <dbReference type="ChEBI" id="CHEBI:49883"/>
        <label>1</label>
    </ligand>
</feature>
<comment type="caution">
    <text evidence="8">The sequence shown here is derived from an EMBL/GenBank/DDBJ whole genome shotgun (WGS) entry which is preliminary data.</text>
</comment>
<dbReference type="NCBIfam" id="TIGR00402">
    <property type="entry name" value="napF"/>
    <property type="match status" value="1"/>
</dbReference>
<accession>A0ABU3A360</accession>
<keyword evidence="3 6" id="KW-0677">Repeat</keyword>
<comment type="subcellular location">
    <subcellularLocation>
        <location evidence="6">Cytoplasm</location>
    </subcellularLocation>
</comment>
<evidence type="ECO:0000313" key="8">
    <source>
        <dbReference type="EMBL" id="MDT0604612.1"/>
    </source>
</evidence>
<evidence type="ECO:0000256" key="5">
    <source>
        <dbReference type="ARBA" id="ARBA00023014"/>
    </source>
</evidence>
<dbReference type="SUPFAM" id="SSF54862">
    <property type="entry name" value="4Fe-4S ferredoxins"/>
    <property type="match status" value="1"/>
</dbReference>
<evidence type="ECO:0000259" key="7">
    <source>
        <dbReference type="PROSITE" id="PS51379"/>
    </source>
</evidence>
<feature type="binding site" evidence="6">
    <location>
        <position position="82"/>
    </location>
    <ligand>
        <name>[4Fe-4S] cluster</name>
        <dbReference type="ChEBI" id="CHEBI:49883"/>
        <label>2</label>
    </ligand>
</feature>
<dbReference type="PROSITE" id="PS00198">
    <property type="entry name" value="4FE4S_FER_1"/>
    <property type="match status" value="1"/>
</dbReference>
<feature type="binding site" evidence="6">
    <location>
        <position position="46"/>
    </location>
    <ligand>
        <name>[4Fe-4S] cluster</name>
        <dbReference type="ChEBI" id="CHEBI:49883"/>
        <label>1</label>
    </ligand>
</feature>
<dbReference type="PANTHER" id="PTHR24960">
    <property type="entry name" value="PHOTOSYSTEM I IRON-SULFUR CENTER-RELATED"/>
    <property type="match status" value="1"/>
</dbReference>
<feature type="domain" description="4Fe-4S ferredoxin-type" evidence="7">
    <location>
        <begin position="61"/>
        <end position="91"/>
    </location>
</feature>
<keyword evidence="6" id="KW-0963">Cytoplasm</keyword>
<protein>
    <recommendedName>
        <fullName evidence="6">Ferredoxin-type protein NapF</fullName>
    </recommendedName>
</protein>
<gene>
    <name evidence="6 8" type="primary">napF</name>
    <name evidence="8" type="ORF">RM573_13460</name>
</gene>
<feature type="binding site" evidence="6">
    <location>
        <position position="78"/>
    </location>
    <ligand>
        <name>[4Fe-4S] cluster</name>
        <dbReference type="ChEBI" id="CHEBI:49883"/>
        <label>2</label>
    </ligand>
</feature>
<organism evidence="8 9">
    <name type="scientific">Thalassotalea castellviae</name>
    <dbReference type="NCBI Taxonomy" id="3075612"/>
    <lineage>
        <taxon>Bacteria</taxon>
        <taxon>Pseudomonadati</taxon>
        <taxon>Pseudomonadota</taxon>
        <taxon>Gammaproteobacteria</taxon>
        <taxon>Alteromonadales</taxon>
        <taxon>Colwelliaceae</taxon>
        <taxon>Thalassotalea</taxon>
    </lineage>
</organism>
<evidence type="ECO:0000256" key="4">
    <source>
        <dbReference type="ARBA" id="ARBA00023004"/>
    </source>
</evidence>
<keyword evidence="4 6" id="KW-0408">Iron</keyword>
<dbReference type="InterPro" id="IPR017896">
    <property type="entry name" value="4Fe4S_Fe-S-bd"/>
</dbReference>
<dbReference type="InterPro" id="IPR004496">
    <property type="entry name" value="NapF"/>
</dbReference>
<dbReference type="RefSeq" id="WP_311583029.1">
    <property type="nucleotide sequence ID" value="NZ_JAVRIF010000008.1"/>
</dbReference>
<comment type="cofactor">
    <cofactor evidence="6">
        <name>[4Fe-4S] cluster</name>
        <dbReference type="ChEBI" id="CHEBI:49883"/>
    </cofactor>
</comment>
<evidence type="ECO:0000256" key="6">
    <source>
        <dbReference type="HAMAP-Rule" id="MF_02201"/>
    </source>
</evidence>
<feature type="binding site" evidence="6">
    <location>
        <position position="153"/>
    </location>
    <ligand>
        <name>[4Fe-4S] cluster</name>
        <dbReference type="ChEBI" id="CHEBI:49883"/>
        <label>3</label>
    </ligand>
</feature>
<feature type="binding site" evidence="6">
    <location>
        <position position="75"/>
    </location>
    <ligand>
        <name>[4Fe-4S] cluster</name>
        <dbReference type="ChEBI" id="CHEBI:49883"/>
        <label>2</label>
    </ligand>
</feature>
<feature type="binding site" evidence="6">
    <location>
        <position position="156"/>
    </location>
    <ligand>
        <name>[4Fe-4S] cluster</name>
        <dbReference type="ChEBI" id="CHEBI:49883"/>
        <label>3</label>
    </ligand>
</feature>